<dbReference type="EMBL" id="OOIP01000005">
    <property type="protein sequence ID" value="SPO36929.1"/>
    <property type="molecule type" value="Genomic_DNA"/>
</dbReference>
<feature type="compositionally biased region" description="Pro residues" evidence="1">
    <location>
        <begin position="89"/>
        <end position="99"/>
    </location>
</feature>
<protein>
    <submittedName>
        <fullName evidence="2">Uncharacterized protein</fullName>
    </submittedName>
</protein>
<feature type="region of interest" description="Disordered" evidence="1">
    <location>
        <begin position="85"/>
        <end position="183"/>
    </location>
</feature>
<evidence type="ECO:0000313" key="2">
    <source>
        <dbReference type="EMBL" id="SPO36929.1"/>
    </source>
</evidence>
<evidence type="ECO:0000313" key="3">
    <source>
        <dbReference type="Proteomes" id="UP000323386"/>
    </source>
</evidence>
<reference evidence="2 3" key="1">
    <citation type="submission" date="2018-03" db="EMBL/GenBank/DDBJ databases">
        <authorList>
            <person name="Guldener U."/>
        </authorList>
    </citation>
    <scope>NUCLEOTIDE SEQUENCE [LARGE SCALE GENOMIC DNA]</scope>
    <source>
        <strain evidence="2 3">DAOM196992</strain>
    </source>
</reference>
<dbReference type="AlphaFoldDB" id="A0A5C3F0G3"/>
<gene>
    <name evidence="2" type="ORF">PSFLO_02400</name>
</gene>
<accession>A0A5C3F0G3</accession>
<feature type="compositionally biased region" description="Polar residues" evidence="1">
    <location>
        <begin position="163"/>
        <end position="177"/>
    </location>
</feature>
<proteinExistence type="predicted"/>
<evidence type="ECO:0000256" key="1">
    <source>
        <dbReference type="SAM" id="MobiDB-lite"/>
    </source>
</evidence>
<organism evidence="2 3">
    <name type="scientific">Pseudozyma flocculosa</name>
    <dbReference type="NCBI Taxonomy" id="84751"/>
    <lineage>
        <taxon>Eukaryota</taxon>
        <taxon>Fungi</taxon>
        <taxon>Dikarya</taxon>
        <taxon>Basidiomycota</taxon>
        <taxon>Ustilaginomycotina</taxon>
        <taxon>Ustilaginomycetes</taxon>
        <taxon>Ustilaginales</taxon>
        <taxon>Ustilaginaceae</taxon>
        <taxon>Pseudozyma</taxon>
    </lineage>
</organism>
<sequence length="240" mass="25821">MDGQPAGWGRLAKQPTNGGLSWAGQAQARRAYGCSPAGRQAGQALRVVVLDSPPTLASCRAPPPPPPPRRLSVCPSLRPAVLLLLSFPSPGPPSSGPDPRPPRRRHHSSASPRLPFPPLPIPPFRSDPAPTWPSPSRRRPSRSQDDRPATTIRPSRRAHTVPTDRSTLASHRSSRYSPFSPPVPVLVNTDLRRSPPISLSPSDLFFDLHHSGSVPSRHTPSHIIDVLSSARIERSVVGAA</sequence>
<dbReference type="Proteomes" id="UP000323386">
    <property type="component" value="Unassembled WGS sequence"/>
</dbReference>
<feature type="compositionally biased region" description="Pro residues" evidence="1">
    <location>
        <begin position="114"/>
        <end position="133"/>
    </location>
</feature>
<feature type="region of interest" description="Disordered" evidence="1">
    <location>
        <begin position="1"/>
        <end position="35"/>
    </location>
</feature>
<keyword evidence="3" id="KW-1185">Reference proteome</keyword>
<name>A0A5C3F0G3_9BASI</name>